<feature type="domain" description="Nuclease associated modular" evidence="2">
    <location>
        <begin position="86"/>
        <end position="102"/>
    </location>
</feature>
<dbReference type="GO" id="GO:0003677">
    <property type="term" value="F:DNA binding"/>
    <property type="evidence" value="ECO:0007669"/>
    <property type="project" value="InterPro"/>
</dbReference>
<dbReference type="KEGG" id="nvr:FEJ81_05970"/>
<name>A0A4P8WFU1_9EURY</name>
<dbReference type="InterPro" id="IPR003611">
    <property type="entry name" value="NUMOD3"/>
</dbReference>
<dbReference type="EMBL" id="CP040330">
    <property type="protein sequence ID" value="QCS41925.1"/>
    <property type="molecule type" value="Genomic_DNA"/>
</dbReference>
<dbReference type="Pfam" id="PF07460">
    <property type="entry name" value="NUMOD3"/>
    <property type="match status" value="2"/>
</dbReference>
<feature type="compositionally biased region" description="Basic and acidic residues" evidence="1">
    <location>
        <begin position="49"/>
        <end position="65"/>
    </location>
</feature>
<evidence type="ECO:0000313" key="4">
    <source>
        <dbReference type="Proteomes" id="UP000302218"/>
    </source>
</evidence>
<dbReference type="GeneID" id="40264800"/>
<protein>
    <recommendedName>
        <fullName evidence="2">Nuclease associated modular domain-containing protein</fullName>
    </recommendedName>
</protein>
<feature type="region of interest" description="Disordered" evidence="1">
    <location>
        <begin position="42"/>
        <end position="113"/>
    </location>
</feature>
<reference evidence="4" key="1">
    <citation type="submission" date="2019-05" db="EMBL/GenBank/DDBJ databases">
        <title>Genome sequence and methylation pattern of the halophilic Archaeon Natrinema versiforme BOL5-4.</title>
        <authorList>
            <person name="DasSarma P."/>
            <person name="Anton B.P."/>
            <person name="DasSarma S.L."/>
            <person name="Martinez F.L."/>
            <person name="Guzman D."/>
            <person name="Roberts R.J."/>
            <person name="DasSarma S."/>
        </authorList>
    </citation>
    <scope>NUCLEOTIDE SEQUENCE [LARGE SCALE GENOMIC DNA]</scope>
    <source>
        <strain evidence="4">BOL5-4</strain>
    </source>
</reference>
<dbReference type="RefSeq" id="WP_138244422.1">
    <property type="nucleotide sequence ID" value="NZ_CP040330.1"/>
</dbReference>
<sequence>MNDIEECPACGRDDFKNEYGIGVHLVRYCEETTESQEELGRDLISGENHPMKGHEMSEEAKRKIGEASSGREMPEEAKRKISESLTGHEVSEETRRKISKSLQGENNPWYGVTGEDHPMYGVSFEMDEESRQRLSESLKETYEEDPTKHSMYGRTGEDHPLYGYDWSDEQLQRLSDALKGRVPGRSKPRQVIKTRNIVRNGWEAAIDLILYDAGIDYTYEDRYFELGDRTYTPGFVTENVVIEVKGMVWEDDETKATKFMDRYDYTYLVVGSELPCDVHLQWDEREKLPAVIDSQCNC</sequence>
<feature type="domain" description="Nuclease associated modular" evidence="2">
    <location>
        <begin position="69"/>
        <end position="85"/>
    </location>
</feature>
<dbReference type="OrthoDB" id="192298at2157"/>
<gene>
    <name evidence="3" type="ORF">FEJ81_05970</name>
</gene>
<feature type="compositionally biased region" description="Basic and acidic residues" evidence="1">
    <location>
        <begin position="72"/>
        <end position="82"/>
    </location>
</feature>
<proteinExistence type="predicted"/>
<dbReference type="SUPFAM" id="SSF64496">
    <property type="entry name" value="DNA-binding domain of intron-encoded endonucleases"/>
    <property type="match status" value="3"/>
</dbReference>
<evidence type="ECO:0000313" key="3">
    <source>
        <dbReference type="EMBL" id="QCS41925.1"/>
    </source>
</evidence>
<dbReference type="Gene3D" id="3.40.91.30">
    <property type="match status" value="1"/>
</dbReference>
<dbReference type="AlphaFoldDB" id="A0A4P8WFU1"/>
<feature type="domain" description="Nuclease associated modular" evidence="2">
    <location>
        <begin position="162"/>
        <end position="178"/>
    </location>
</feature>
<evidence type="ECO:0000259" key="2">
    <source>
        <dbReference type="SMART" id="SM00496"/>
    </source>
</evidence>
<feature type="domain" description="Nuclease associated modular" evidence="2">
    <location>
        <begin position="52"/>
        <end position="68"/>
    </location>
</feature>
<evidence type="ECO:0000256" key="1">
    <source>
        <dbReference type="SAM" id="MobiDB-lite"/>
    </source>
</evidence>
<accession>A0A4P8WFU1</accession>
<organism evidence="3 4">
    <name type="scientific">Natrinema versiforme</name>
    <dbReference type="NCBI Taxonomy" id="88724"/>
    <lineage>
        <taxon>Archaea</taxon>
        <taxon>Methanobacteriati</taxon>
        <taxon>Methanobacteriota</taxon>
        <taxon>Stenosarchaea group</taxon>
        <taxon>Halobacteria</taxon>
        <taxon>Halobacteriales</taxon>
        <taxon>Natrialbaceae</taxon>
        <taxon>Natrinema</taxon>
    </lineage>
</organism>
<dbReference type="SMART" id="SM00496">
    <property type="entry name" value="IENR2"/>
    <property type="match status" value="4"/>
</dbReference>
<dbReference type="Proteomes" id="UP000302218">
    <property type="component" value="Chromosome"/>
</dbReference>